<evidence type="ECO:0000256" key="5">
    <source>
        <dbReference type="ARBA" id="ARBA00023136"/>
    </source>
</evidence>
<evidence type="ECO:0000256" key="2">
    <source>
        <dbReference type="ARBA" id="ARBA00009399"/>
    </source>
</evidence>
<keyword evidence="9" id="KW-1185">Reference proteome</keyword>
<feature type="domain" description="GtrA/DPMS transmembrane" evidence="7">
    <location>
        <begin position="22"/>
        <end position="139"/>
    </location>
</feature>
<protein>
    <submittedName>
        <fullName evidence="8">GtrA family protein</fullName>
    </submittedName>
</protein>
<evidence type="ECO:0000256" key="4">
    <source>
        <dbReference type="ARBA" id="ARBA00022989"/>
    </source>
</evidence>
<evidence type="ECO:0000313" key="8">
    <source>
        <dbReference type="EMBL" id="MBV7389880.1"/>
    </source>
</evidence>
<comment type="subcellular location">
    <subcellularLocation>
        <location evidence="1">Membrane</location>
        <topology evidence="1">Multi-pass membrane protein</topology>
    </subcellularLocation>
</comment>
<dbReference type="EMBL" id="JAHUZB010000002">
    <property type="protein sequence ID" value="MBV7389880.1"/>
    <property type="molecule type" value="Genomic_DNA"/>
</dbReference>
<feature type="transmembrane region" description="Helical" evidence="6">
    <location>
        <begin position="114"/>
        <end position="133"/>
    </location>
</feature>
<organism evidence="8 9">
    <name type="scientific">Enterococcus alishanensis</name>
    <dbReference type="NCBI Taxonomy" id="1303817"/>
    <lineage>
        <taxon>Bacteria</taxon>
        <taxon>Bacillati</taxon>
        <taxon>Bacillota</taxon>
        <taxon>Bacilli</taxon>
        <taxon>Lactobacillales</taxon>
        <taxon>Enterococcaceae</taxon>
        <taxon>Enterococcus</taxon>
    </lineage>
</organism>
<dbReference type="Proteomes" id="UP000774130">
    <property type="component" value="Unassembled WGS sequence"/>
</dbReference>
<dbReference type="InterPro" id="IPR051401">
    <property type="entry name" value="GtrA_CellWall_Glycosyl"/>
</dbReference>
<keyword evidence="4 6" id="KW-1133">Transmembrane helix</keyword>
<dbReference type="Pfam" id="PF04138">
    <property type="entry name" value="GtrA_DPMS_TM"/>
    <property type="match status" value="1"/>
</dbReference>
<dbReference type="PANTHER" id="PTHR38459">
    <property type="entry name" value="PROPHAGE BACTOPRENOL-LINKED GLUCOSE TRANSLOCASE HOMOLOG"/>
    <property type="match status" value="1"/>
</dbReference>
<gene>
    <name evidence="8" type="ORF">KUA55_04250</name>
</gene>
<sequence>MKIYQKFKTYLEEKKLWEVFIYLFFGGLATLVNIVTFQVAQQGFDLSWTVSNTISWVCSVLFAFVTNKLWVFHSKTESFTALTWEFAKFILARLLSFAMDMACMFLFIDILSTGNLIAKIVTQVVVVVANYFFSKLFIFKKVEIIEDEKPNSSPR</sequence>
<feature type="transmembrane region" description="Helical" evidence="6">
    <location>
        <begin position="46"/>
        <end position="65"/>
    </location>
</feature>
<evidence type="ECO:0000256" key="1">
    <source>
        <dbReference type="ARBA" id="ARBA00004141"/>
    </source>
</evidence>
<dbReference type="RefSeq" id="WP_218324943.1">
    <property type="nucleotide sequence ID" value="NZ_JAHUZB010000002.1"/>
</dbReference>
<comment type="similarity">
    <text evidence="2">Belongs to the GtrA family.</text>
</comment>
<feature type="transmembrane region" description="Helical" evidence="6">
    <location>
        <begin position="20"/>
        <end position="40"/>
    </location>
</feature>
<accession>A0ABS6TAH2</accession>
<feature type="transmembrane region" description="Helical" evidence="6">
    <location>
        <begin position="86"/>
        <end position="108"/>
    </location>
</feature>
<evidence type="ECO:0000256" key="3">
    <source>
        <dbReference type="ARBA" id="ARBA00022692"/>
    </source>
</evidence>
<dbReference type="PANTHER" id="PTHR38459:SF5">
    <property type="entry name" value="CELL WALL TEICHOIC ACID GLYCOSYLATION PROTEIN GTCA"/>
    <property type="match status" value="1"/>
</dbReference>
<name>A0ABS6TAH2_9ENTE</name>
<proteinExistence type="inferred from homology"/>
<keyword evidence="3 6" id="KW-0812">Transmembrane</keyword>
<evidence type="ECO:0000313" key="9">
    <source>
        <dbReference type="Proteomes" id="UP000774130"/>
    </source>
</evidence>
<evidence type="ECO:0000256" key="6">
    <source>
        <dbReference type="SAM" id="Phobius"/>
    </source>
</evidence>
<evidence type="ECO:0000259" key="7">
    <source>
        <dbReference type="Pfam" id="PF04138"/>
    </source>
</evidence>
<comment type="caution">
    <text evidence="8">The sequence shown here is derived from an EMBL/GenBank/DDBJ whole genome shotgun (WGS) entry which is preliminary data.</text>
</comment>
<keyword evidence="5 6" id="KW-0472">Membrane</keyword>
<reference evidence="8 9" key="1">
    <citation type="submission" date="2021-06" db="EMBL/GenBank/DDBJ databases">
        <title>Enterococcus alishanensis sp. nov., a novel lactic acid bacterium isolated from fresh coffee beans.</title>
        <authorList>
            <person name="Chen Y.-S."/>
        </authorList>
    </citation>
    <scope>NUCLEOTIDE SEQUENCE [LARGE SCALE GENOMIC DNA]</scope>
    <source>
        <strain evidence="8 9">ALS3</strain>
    </source>
</reference>
<dbReference type="InterPro" id="IPR007267">
    <property type="entry name" value="GtrA_DPMS_TM"/>
</dbReference>